<dbReference type="PROSITE" id="PS51462">
    <property type="entry name" value="NUDIX"/>
    <property type="match status" value="1"/>
</dbReference>
<dbReference type="Pfam" id="PF00293">
    <property type="entry name" value="NUDIX"/>
    <property type="match status" value="1"/>
</dbReference>
<evidence type="ECO:0000256" key="1">
    <source>
        <dbReference type="ARBA" id="ARBA00001946"/>
    </source>
</evidence>
<dbReference type="AlphaFoldDB" id="A0A9W9FLG4"/>
<keyword evidence="2" id="KW-0479">Metal-binding</keyword>
<dbReference type="PANTHER" id="PTHR42904">
    <property type="entry name" value="NUDIX HYDROLASE, NUDC SUBFAMILY"/>
    <property type="match status" value="1"/>
</dbReference>
<dbReference type="InterPro" id="IPR050241">
    <property type="entry name" value="NAD-cap_RNA_hydrolase_NudC"/>
</dbReference>
<dbReference type="OrthoDB" id="276276at2759"/>
<gene>
    <name evidence="6" type="ORF">NUU61_004556</name>
</gene>
<reference evidence="6" key="1">
    <citation type="submission" date="2022-11" db="EMBL/GenBank/DDBJ databases">
        <authorList>
            <person name="Petersen C."/>
        </authorList>
    </citation>
    <scope>NUCLEOTIDE SEQUENCE</scope>
    <source>
        <strain evidence="6">IBT 34128</strain>
    </source>
</reference>
<dbReference type="InterPro" id="IPR000086">
    <property type="entry name" value="NUDIX_hydrolase_dom"/>
</dbReference>
<proteinExistence type="predicted"/>
<dbReference type="GO" id="GO:0046872">
    <property type="term" value="F:metal ion binding"/>
    <property type="evidence" value="ECO:0007669"/>
    <property type="project" value="UniProtKB-KW"/>
</dbReference>
<organism evidence="6 7">
    <name type="scientific">Penicillium alfredii</name>
    <dbReference type="NCBI Taxonomy" id="1506179"/>
    <lineage>
        <taxon>Eukaryota</taxon>
        <taxon>Fungi</taxon>
        <taxon>Dikarya</taxon>
        <taxon>Ascomycota</taxon>
        <taxon>Pezizomycotina</taxon>
        <taxon>Eurotiomycetes</taxon>
        <taxon>Eurotiomycetidae</taxon>
        <taxon>Eurotiales</taxon>
        <taxon>Aspergillaceae</taxon>
        <taxon>Penicillium</taxon>
    </lineage>
</organism>
<keyword evidence="4" id="KW-0460">Magnesium</keyword>
<comment type="caution">
    <text evidence="6">The sequence shown here is derived from an EMBL/GenBank/DDBJ whole genome shotgun (WGS) entry which is preliminary data.</text>
</comment>
<dbReference type="InterPro" id="IPR015797">
    <property type="entry name" value="NUDIX_hydrolase-like_dom_sf"/>
</dbReference>
<evidence type="ECO:0000259" key="5">
    <source>
        <dbReference type="PROSITE" id="PS51462"/>
    </source>
</evidence>
<dbReference type="CDD" id="cd02883">
    <property type="entry name" value="NUDIX_Hydrolase"/>
    <property type="match status" value="1"/>
</dbReference>
<keyword evidence="3" id="KW-0378">Hydrolase</keyword>
<evidence type="ECO:0000313" key="6">
    <source>
        <dbReference type="EMBL" id="KAJ5102334.1"/>
    </source>
</evidence>
<dbReference type="GO" id="GO:0019677">
    <property type="term" value="P:NAD+ catabolic process"/>
    <property type="evidence" value="ECO:0007669"/>
    <property type="project" value="TreeGrafter"/>
</dbReference>
<name>A0A9W9FLG4_9EURO</name>
<reference evidence="6" key="2">
    <citation type="journal article" date="2023" name="IMA Fungus">
        <title>Comparative genomic study of the Penicillium genus elucidates a diverse pangenome and 15 lateral gene transfer events.</title>
        <authorList>
            <person name="Petersen C."/>
            <person name="Sorensen T."/>
            <person name="Nielsen M.R."/>
            <person name="Sondergaard T.E."/>
            <person name="Sorensen J.L."/>
            <person name="Fitzpatrick D.A."/>
            <person name="Frisvad J.C."/>
            <person name="Nielsen K.L."/>
        </authorList>
    </citation>
    <scope>NUCLEOTIDE SEQUENCE</scope>
    <source>
        <strain evidence="6">IBT 34128</strain>
    </source>
</reference>
<evidence type="ECO:0000313" key="7">
    <source>
        <dbReference type="Proteomes" id="UP001141434"/>
    </source>
</evidence>
<dbReference type="GO" id="GO:0005829">
    <property type="term" value="C:cytosol"/>
    <property type="evidence" value="ECO:0007669"/>
    <property type="project" value="TreeGrafter"/>
</dbReference>
<feature type="domain" description="Nudix hydrolase" evidence="5">
    <location>
        <begin position="39"/>
        <end position="200"/>
    </location>
</feature>
<dbReference type="Gene3D" id="3.90.79.10">
    <property type="entry name" value="Nucleoside Triphosphate Pyrophosphohydrolase"/>
    <property type="match status" value="1"/>
</dbReference>
<dbReference type="PANTHER" id="PTHR42904:SF1">
    <property type="entry name" value="NUCLEOSIDE DIPHOSPHATE-LINKED MOIETY X MOTIF 17"/>
    <property type="match status" value="1"/>
</dbReference>
<sequence>MDSLIVPFEVVNVPFSNFQANLQTYLQTNLQAKQLDIKSFSASATIFCCDPCDTSNLYVLLCQRAYRDDALGKDNSWGGTWETPGGSRELGEELPDTAFRETEEETGLHVSHVSSHVYLTLFNHKNVPMARCTFHTDVHEELRPQRRWCDEQQRAIGPKDSGIKLIPGEHMDFCWATEAQIRNSLPYNAANTQSGLVILENKRDVILAIFGRLRRSQIDMVKLPVNNRR</sequence>
<accession>A0A9W9FLG4</accession>
<dbReference type="PROSITE" id="PS00893">
    <property type="entry name" value="NUDIX_BOX"/>
    <property type="match status" value="1"/>
</dbReference>
<dbReference type="GO" id="GO:0005777">
    <property type="term" value="C:peroxisome"/>
    <property type="evidence" value="ECO:0007669"/>
    <property type="project" value="TreeGrafter"/>
</dbReference>
<dbReference type="SUPFAM" id="SSF55811">
    <property type="entry name" value="Nudix"/>
    <property type="match status" value="1"/>
</dbReference>
<comment type="cofactor">
    <cofactor evidence="1">
        <name>Mg(2+)</name>
        <dbReference type="ChEBI" id="CHEBI:18420"/>
    </cofactor>
</comment>
<dbReference type="EMBL" id="JAPMSZ010000005">
    <property type="protein sequence ID" value="KAJ5102334.1"/>
    <property type="molecule type" value="Genomic_DNA"/>
</dbReference>
<keyword evidence="7" id="KW-1185">Reference proteome</keyword>
<dbReference type="RefSeq" id="XP_056513165.1">
    <property type="nucleotide sequence ID" value="XM_056655138.1"/>
</dbReference>
<dbReference type="Proteomes" id="UP001141434">
    <property type="component" value="Unassembled WGS sequence"/>
</dbReference>
<evidence type="ECO:0000256" key="4">
    <source>
        <dbReference type="ARBA" id="ARBA00022842"/>
    </source>
</evidence>
<dbReference type="GO" id="GO:0006742">
    <property type="term" value="P:NADP+ catabolic process"/>
    <property type="evidence" value="ECO:0007669"/>
    <property type="project" value="TreeGrafter"/>
</dbReference>
<evidence type="ECO:0000256" key="3">
    <source>
        <dbReference type="ARBA" id="ARBA00022801"/>
    </source>
</evidence>
<dbReference type="GO" id="GO:0035529">
    <property type="term" value="F:NADH pyrophosphatase activity"/>
    <property type="evidence" value="ECO:0007669"/>
    <property type="project" value="TreeGrafter"/>
</dbReference>
<dbReference type="InterPro" id="IPR020084">
    <property type="entry name" value="NUDIX_hydrolase_CS"/>
</dbReference>
<protein>
    <recommendedName>
        <fullName evidence="5">Nudix hydrolase domain-containing protein</fullName>
    </recommendedName>
</protein>
<evidence type="ECO:0000256" key="2">
    <source>
        <dbReference type="ARBA" id="ARBA00022723"/>
    </source>
</evidence>
<dbReference type="GeneID" id="81394306"/>